<proteinExistence type="predicted"/>
<feature type="compositionally biased region" description="Low complexity" evidence="1">
    <location>
        <begin position="86"/>
        <end position="95"/>
    </location>
</feature>
<sequence>MAACEREPGGAGLRAQGACAEEQLPEPASRGAESGWGRGFWRAELKGPGWDPVCTPAEFWLLEAGLVPRAGRSGAPRVRAPEALPLALASPGLSSTARSRALGPRARAQRHSNIAPSRPRPRPPAPRPAESGFPPWRCGHILEARPPIVFTAKRQETLQPVLRGQEGDGSPQDREIPGRRPTA</sequence>
<gene>
    <name evidence="2" type="ORF">P7K49_002140</name>
</gene>
<evidence type="ECO:0000313" key="3">
    <source>
        <dbReference type="Proteomes" id="UP001266305"/>
    </source>
</evidence>
<feature type="region of interest" description="Disordered" evidence="1">
    <location>
        <begin position="153"/>
        <end position="183"/>
    </location>
</feature>
<keyword evidence="3" id="KW-1185">Reference proteome</keyword>
<evidence type="ECO:0000313" key="2">
    <source>
        <dbReference type="EMBL" id="KAK2120754.1"/>
    </source>
</evidence>
<feature type="region of interest" description="Disordered" evidence="1">
    <location>
        <begin position="86"/>
        <end position="138"/>
    </location>
</feature>
<evidence type="ECO:0000256" key="1">
    <source>
        <dbReference type="SAM" id="MobiDB-lite"/>
    </source>
</evidence>
<organism evidence="2 3">
    <name type="scientific">Saguinus oedipus</name>
    <name type="common">Cotton-top tamarin</name>
    <name type="synonym">Oedipomidas oedipus</name>
    <dbReference type="NCBI Taxonomy" id="9490"/>
    <lineage>
        <taxon>Eukaryota</taxon>
        <taxon>Metazoa</taxon>
        <taxon>Chordata</taxon>
        <taxon>Craniata</taxon>
        <taxon>Vertebrata</taxon>
        <taxon>Euteleostomi</taxon>
        <taxon>Mammalia</taxon>
        <taxon>Eutheria</taxon>
        <taxon>Euarchontoglires</taxon>
        <taxon>Primates</taxon>
        <taxon>Haplorrhini</taxon>
        <taxon>Platyrrhini</taxon>
        <taxon>Cebidae</taxon>
        <taxon>Callitrichinae</taxon>
        <taxon>Saguinus</taxon>
    </lineage>
</organism>
<accession>A0ABQ9WGJ2</accession>
<feature type="region of interest" description="Disordered" evidence="1">
    <location>
        <begin position="1"/>
        <end position="35"/>
    </location>
</feature>
<comment type="caution">
    <text evidence="2">The sequence shown here is derived from an EMBL/GenBank/DDBJ whole genome shotgun (WGS) entry which is preliminary data.</text>
</comment>
<dbReference type="Proteomes" id="UP001266305">
    <property type="component" value="Unassembled WGS sequence"/>
</dbReference>
<reference evidence="2 3" key="1">
    <citation type="submission" date="2023-05" db="EMBL/GenBank/DDBJ databases">
        <title>B98-5 Cell Line De Novo Hybrid Assembly: An Optical Mapping Approach.</title>
        <authorList>
            <person name="Kananen K."/>
            <person name="Auerbach J.A."/>
            <person name="Kautto E."/>
            <person name="Blachly J.S."/>
        </authorList>
    </citation>
    <scope>NUCLEOTIDE SEQUENCE [LARGE SCALE GENOMIC DNA]</scope>
    <source>
        <strain evidence="2">B95-8</strain>
        <tissue evidence="2">Cell line</tissue>
    </source>
</reference>
<name>A0ABQ9WGJ2_SAGOE</name>
<dbReference type="EMBL" id="JASSZA010000001">
    <property type="protein sequence ID" value="KAK2120754.1"/>
    <property type="molecule type" value="Genomic_DNA"/>
</dbReference>
<protein>
    <submittedName>
        <fullName evidence="2">Uncharacterized protein</fullName>
    </submittedName>
</protein>
<feature type="compositionally biased region" description="Basic and acidic residues" evidence="1">
    <location>
        <begin position="171"/>
        <end position="183"/>
    </location>
</feature>